<evidence type="ECO:0000313" key="4">
    <source>
        <dbReference type="EMBL" id="PJJ58327.1"/>
    </source>
</evidence>
<evidence type="ECO:0000313" key="5">
    <source>
        <dbReference type="Proteomes" id="UP000230842"/>
    </source>
</evidence>
<organism evidence="4 5">
    <name type="scientific">Mumia flava</name>
    <dbReference type="NCBI Taxonomy" id="1348852"/>
    <lineage>
        <taxon>Bacteria</taxon>
        <taxon>Bacillati</taxon>
        <taxon>Actinomycetota</taxon>
        <taxon>Actinomycetes</taxon>
        <taxon>Propionibacteriales</taxon>
        <taxon>Nocardioidaceae</taxon>
        <taxon>Mumia</taxon>
    </lineage>
</organism>
<dbReference type="PANTHER" id="PTHR12526">
    <property type="entry name" value="GLYCOSYLTRANSFERASE"/>
    <property type="match status" value="1"/>
</dbReference>
<keyword evidence="1" id="KW-0328">Glycosyltransferase</keyword>
<feature type="domain" description="Glycosyltransferase subfamily 4-like N-terminal" evidence="3">
    <location>
        <begin position="20"/>
        <end position="195"/>
    </location>
</feature>
<comment type="caution">
    <text evidence="4">The sequence shown here is derived from an EMBL/GenBank/DDBJ whole genome shotgun (WGS) entry which is preliminary data.</text>
</comment>
<proteinExistence type="predicted"/>
<dbReference type="SUPFAM" id="SSF53756">
    <property type="entry name" value="UDP-Glycosyltransferase/glycogen phosphorylase"/>
    <property type="match status" value="1"/>
</dbReference>
<name>A0A0B2BC02_9ACTN</name>
<dbReference type="Pfam" id="PF13439">
    <property type="entry name" value="Glyco_transf_4"/>
    <property type="match status" value="1"/>
</dbReference>
<keyword evidence="5" id="KW-1185">Reference proteome</keyword>
<evidence type="ECO:0000256" key="2">
    <source>
        <dbReference type="ARBA" id="ARBA00022679"/>
    </source>
</evidence>
<dbReference type="OrthoDB" id="570545at2"/>
<evidence type="ECO:0000256" key="1">
    <source>
        <dbReference type="ARBA" id="ARBA00022676"/>
    </source>
</evidence>
<reference evidence="4 5" key="1">
    <citation type="submission" date="2017-11" db="EMBL/GenBank/DDBJ databases">
        <title>Genomic Encyclopedia of Archaeal and Bacterial Type Strains, Phase II (KMG-II): From Individual Species to Whole Genera.</title>
        <authorList>
            <person name="Goeker M."/>
        </authorList>
    </citation>
    <scope>NUCLEOTIDE SEQUENCE [LARGE SCALE GENOMIC DNA]</scope>
    <source>
        <strain evidence="4 5">DSM 27763</strain>
    </source>
</reference>
<dbReference type="AlphaFoldDB" id="A0A0B2BC02"/>
<dbReference type="Gene3D" id="3.40.50.2000">
    <property type="entry name" value="Glycogen Phosphorylase B"/>
    <property type="match status" value="2"/>
</dbReference>
<protein>
    <submittedName>
        <fullName evidence="4">Glycosyltransferase involved in cell wall biosynthesis</fullName>
    </submittedName>
</protein>
<dbReference type="GO" id="GO:0016757">
    <property type="term" value="F:glycosyltransferase activity"/>
    <property type="evidence" value="ECO:0007669"/>
    <property type="project" value="UniProtKB-KW"/>
</dbReference>
<evidence type="ECO:0000259" key="3">
    <source>
        <dbReference type="Pfam" id="PF13439"/>
    </source>
</evidence>
<accession>A0A0B2BC02</accession>
<dbReference type="InterPro" id="IPR028098">
    <property type="entry name" value="Glyco_trans_4-like_N"/>
</dbReference>
<gene>
    <name evidence="4" type="ORF">CLV56_2578</name>
</gene>
<dbReference type="Proteomes" id="UP000230842">
    <property type="component" value="Unassembled WGS sequence"/>
</dbReference>
<keyword evidence="2 4" id="KW-0808">Transferase</keyword>
<sequence>MSAMADRHLVLAMDSLDALGGVQRVLRQVGDGLADRGVRVELLGLFPDADPYVMPSRGLADEHVLVGASPTLLYSPTTPWRRAKLRVRGQGGGVGAFDRGVVRLRDYLAARPDAVVVATQLRSAEYLAAAGLGGRRFVVQYHDSYEAALLHRDVARLRRLARRAGAVGLLNETDRRAFERAGVAGTVTLRNPVDVTGLGRDGLVERREPVIVSGSRYDDQKALHVMIEAWSRVAPRHPGWRLDLYGDGPLRGPLAGQIDRLGVPARLCGPTDDLQGVFARSSVHALSSVHEGMGLVIAEAMCAGLPTVSTDAGAGVRELVRPGRSGVLVDVGDVDGFAAALDGLVGSPALRAELGAGARRLIEHHDEPRVLDEWAAFLAERW</sequence>
<dbReference type="Pfam" id="PF13692">
    <property type="entry name" value="Glyco_trans_1_4"/>
    <property type="match status" value="1"/>
</dbReference>
<dbReference type="EMBL" id="PGEZ01000001">
    <property type="protein sequence ID" value="PJJ58327.1"/>
    <property type="molecule type" value="Genomic_DNA"/>
</dbReference>